<gene>
    <name evidence="1" type="ORF">L6164_024244</name>
</gene>
<organism evidence="1 2">
    <name type="scientific">Bauhinia variegata</name>
    <name type="common">Purple orchid tree</name>
    <name type="synonym">Phanera variegata</name>
    <dbReference type="NCBI Taxonomy" id="167791"/>
    <lineage>
        <taxon>Eukaryota</taxon>
        <taxon>Viridiplantae</taxon>
        <taxon>Streptophyta</taxon>
        <taxon>Embryophyta</taxon>
        <taxon>Tracheophyta</taxon>
        <taxon>Spermatophyta</taxon>
        <taxon>Magnoliopsida</taxon>
        <taxon>eudicotyledons</taxon>
        <taxon>Gunneridae</taxon>
        <taxon>Pentapetalae</taxon>
        <taxon>rosids</taxon>
        <taxon>fabids</taxon>
        <taxon>Fabales</taxon>
        <taxon>Fabaceae</taxon>
        <taxon>Cercidoideae</taxon>
        <taxon>Cercideae</taxon>
        <taxon>Bauhiniinae</taxon>
        <taxon>Bauhinia</taxon>
    </lineage>
</organism>
<evidence type="ECO:0000313" key="1">
    <source>
        <dbReference type="EMBL" id="KAI4316246.1"/>
    </source>
</evidence>
<reference evidence="1 2" key="1">
    <citation type="journal article" date="2022" name="DNA Res.">
        <title>Chromosomal-level genome assembly of the orchid tree Bauhinia variegata (Leguminosae; Cercidoideae) supports the allotetraploid origin hypothesis of Bauhinia.</title>
        <authorList>
            <person name="Zhong Y."/>
            <person name="Chen Y."/>
            <person name="Zheng D."/>
            <person name="Pang J."/>
            <person name="Liu Y."/>
            <person name="Luo S."/>
            <person name="Meng S."/>
            <person name="Qian L."/>
            <person name="Wei D."/>
            <person name="Dai S."/>
            <person name="Zhou R."/>
        </authorList>
    </citation>
    <scope>NUCLEOTIDE SEQUENCE [LARGE SCALE GENOMIC DNA]</scope>
    <source>
        <strain evidence="1">BV-YZ2020</strain>
    </source>
</reference>
<sequence length="464" mass="51841">MQSVQGGCSNEPNALLEENHLEAEVLKLRRRWELASVLNFLEVFAPLIGKGMKVSAEEIEMGLIKPTAALAQLHIALLKGTPPVSKNLDDSDAWVTALCKKLSMWWPWVGVGSIPLKPIKGEEISKYKELDPSDRLILLKALCEVRADQHDAVSYVNDALKEGTQISYFRKNALGRDENGTSYWYDASANYGHRLYEEVITLNSNTKAKGKESLPTINFQWETLASNLQEFSKVVEEFSSSKVAAKIAVGEKIQSDAIPILQKLYKKAERKLKRKQRQDKVLNDFQNSCRVGITRSCRSRKPISYTFDDYDRAINEAIRLTKKGKLNEDPDTDGGSEDKSSKVNSTDSHSKRDILDEVDSDDTGYEIANTGGSGREDDFSGESYNSEADASHAVSNSLEQMDNIAIRTRGTHFSKRLAGESSHFFLEARGLTTKHRLRQRPTCNSALESIVIPDSDDEIQEGES</sequence>
<dbReference type="EMBL" id="CM039435">
    <property type="protein sequence ID" value="KAI4316246.1"/>
    <property type="molecule type" value="Genomic_DNA"/>
</dbReference>
<evidence type="ECO:0000313" key="2">
    <source>
        <dbReference type="Proteomes" id="UP000828941"/>
    </source>
</evidence>
<proteinExistence type="predicted"/>
<protein>
    <submittedName>
        <fullName evidence="1">Uncharacterized protein</fullName>
    </submittedName>
</protein>
<comment type="caution">
    <text evidence="1">The sequence shown here is derived from an EMBL/GenBank/DDBJ whole genome shotgun (WGS) entry which is preliminary data.</text>
</comment>
<accession>A0ACB9LZ77</accession>
<keyword evidence="2" id="KW-1185">Reference proteome</keyword>
<name>A0ACB9LZ77_BAUVA</name>
<dbReference type="Proteomes" id="UP000828941">
    <property type="component" value="Chromosome 10"/>
</dbReference>